<feature type="compositionally biased region" description="Acidic residues" evidence="1">
    <location>
        <begin position="320"/>
        <end position="336"/>
    </location>
</feature>
<feature type="compositionally biased region" description="Low complexity" evidence="1">
    <location>
        <begin position="145"/>
        <end position="158"/>
    </location>
</feature>
<feature type="region of interest" description="Disordered" evidence="1">
    <location>
        <begin position="312"/>
        <end position="352"/>
    </location>
</feature>
<feature type="compositionally biased region" description="Gly residues" evidence="1">
    <location>
        <begin position="817"/>
        <end position="827"/>
    </location>
</feature>
<feature type="region of interest" description="Disordered" evidence="1">
    <location>
        <begin position="377"/>
        <end position="409"/>
    </location>
</feature>
<feature type="compositionally biased region" description="Low complexity" evidence="1">
    <location>
        <begin position="790"/>
        <end position="802"/>
    </location>
</feature>
<gene>
    <name evidence="2" type="ORF">HXX76_005358</name>
</gene>
<feature type="region of interest" description="Disordered" evidence="1">
    <location>
        <begin position="627"/>
        <end position="646"/>
    </location>
</feature>
<reference evidence="2" key="1">
    <citation type="journal article" date="2020" name="bioRxiv">
        <title>Comparative genomics of Chlamydomonas.</title>
        <authorList>
            <person name="Craig R.J."/>
            <person name="Hasan A.R."/>
            <person name="Ness R.W."/>
            <person name="Keightley P.D."/>
        </authorList>
    </citation>
    <scope>NUCLEOTIDE SEQUENCE</scope>
    <source>
        <strain evidence="2">SAG 7.73</strain>
    </source>
</reference>
<feature type="region of interest" description="Disordered" evidence="1">
    <location>
        <begin position="1"/>
        <end position="38"/>
    </location>
</feature>
<dbReference type="Proteomes" id="UP000650467">
    <property type="component" value="Unassembled WGS sequence"/>
</dbReference>
<organism evidence="2 3">
    <name type="scientific">Chlamydomonas incerta</name>
    <dbReference type="NCBI Taxonomy" id="51695"/>
    <lineage>
        <taxon>Eukaryota</taxon>
        <taxon>Viridiplantae</taxon>
        <taxon>Chlorophyta</taxon>
        <taxon>core chlorophytes</taxon>
        <taxon>Chlorophyceae</taxon>
        <taxon>CS clade</taxon>
        <taxon>Chlamydomonadales</taxon>
        <taxon>Chlamydomonadaceae</taxon>
        <taxon>Chlamydomonas</taxon>
    </lineage>
</organism>
<feature type="compositionally biased region" description="Low complexity" evidence="1">
    <location>
        <begin position="24"/>
        <end position="37"/>
    </location>
</feature>
<evidence type="ECO:0000313" key="2">
    <source>
        <dbReference type="EMBL" id="KAG2438817.1"/>
    </source>
</evidence>
<evidence type="ECO:0000256" key="1">
    <source>
        <dbReference type="SAM" id="MobiDB-lite"/>
    </source>
</evidence>
<comment type="caution">
    <text evidence="2">The sequence shown here is derived from an EMBL/GenBank/DDBJ whole genome shotgun (WGS) entry which is preliminary data.</text>
</comment>
<proteinExistence type="predicted"/>
<feature type="compositionally biased region" description="Low complexity" evidence="1">
    <location>
        <begin position="828"/>
        <end position="844"/>
    </location>
</feature>
<keyword evidence="3" id="KW-1185">Reference proteome</keyword>
<feature type="compositionally biased region" description="Basic residues" evidence="1">
    <location>
        <begin position="224"/>
        <end position="238"/>
    </location>
</feature>
<feature type="region of interest" description="Disordered" evidence="1">
    <location>
        <begin position="145"/>
        <end position="255"/>
    </location>
</feature>
<feature type="compositionally biased region" description="Low complexity" evidence="1">
    <location>
        <begin position="627"/>
        <end position="641"/>
    </location>
</feature>
<feature type="region of interest" description="Disordered" evidence="1">
    <location>
        <begin position="531"/>
        <end position="574"/>
    </location>
</feature>
<feature type="region of interest" description="Disordered" evidence="1">
    <location>
        <begin position="489"/>
        <end position="517"/>
    </location>
</feature>
<name>A0A835T4K1_CHLIN</name>
<dbReference type="EMBL" id="JAEHOC010000009">
    <property type="protein sequence ID" value="KAG2438817.1"/>
    <property type="molecule type" value="Genomic_DNA"/>
</dbReference>
<protein>
    <submittedName>
        <fullName evidence="2">Uncharacterized protein</fullName>
    </submittedName>
</protein>
<feature type="compositionally biased region" description="Low complexity" evidence="1">
    <location>
        <begin position="559"/>
        <end position="574"/>
    </location>
</feature>
<feature type="region of interest" description="Disordered" evidence="1">
    <location>
        <begin position="669"/>
        <end position="689"/>
    </location>
</feature>
<feature type="region of interest" description="Disordered" evidence="1">
    <location>
        <begin position="78"/>
        <end position="107"/>
    </location>
</feature>
<feature type="compositionally biased region" description="Low complexity" evidence="1">
    <location>
        <begin position="876"/>
        <end position="906"/>
    </location>
</feature>
<dbReference type="OrthoDB" id="552692at2759"/>
<sequence>MAKQNPPPAVTTAWGSFHTATPGLPSLASEASSSDAALTRRKTVNKTASLAARPSVRFALDGDDLHAAVAAAVARANASHQTEPGAVAHSQAVSGSAAGGPTHKPALTASASARGLAAARPAAAPYRASEGGACRYGAAGTAGANSGAAVGASGAGDADSGEDDGGLDTCHCDSEVGPSGRSRIRSKTGGGAIGVVSDDGGGDSDLVQTWSGEPYCVGGQTSRRSTRSSSRSRSRSRGRNGSGGGTAAGNAAQAGSGCAVLRLPPAALASGCSVTSVVSRTAQMSGAFTPGSLAASAAASLRRPSSVKLRAAAGWASEGGSEDDEEAEDEDDDGEEANERVHDVRAASPTGRMPFAHGAAAAVPARVAPPATLLVGRGSASSASSRGGTGRGGASPKLPSSSSEARGGWRGYWRRGWSHFVAALGRGKKKASGSARAGDAQQQQHSSAHERQGVPASGLSTMSVSSRSPSMLAFRLRAADSRTVNLRRMSKAKRNRARPSIFATGPGAAGPPPPSLPPAVSRFAAGAAAGAAAPRVPQPPALRLSQPQHAADPRAPRMSAPGLASGLGAALPSGKVSSSGEATAAWVAAGARQSSPHCLQAPAGSGDRQSFQRHSSLPAHRGFLRSSSSVVPEPAAGAPAPKHAGVDVKYPHEHQQATLELTTAAAGPTLPHARTVPRPKKTLSFSPTVHNDCGWTEPLRGTTSEGKRPAATATAPVAAASSHAGPNAHAQLTMKSATLLHGGATPVAEADGRKRVGWLQKLVRVFSSRHDPAHLPATSTVTATPFLASRASAGGAPSPASGDSGGTWGSGSSDGDAGAGGSSGGGAASEHAVGSTSICSSSSSSNARAAARMLRVLDSRVVHHRRLQHQHEQQQQHHQQQQSQPQPHRLQAAAPTQHQQRQLHQQACDDDADKREEAEVEAEEEEEEGVEEHDGEGADAEARAALRRRLLEHAASVREAPGDAGGSGPFYFLAATASQ</sequence>
<feature type="region of interest" description="Disordered" evidence="1">
    <location>
        <begin position="428"/>
        <end position="467"/>
    </location>
</feature>
<feature type="compositionally biased region" description="Acidic residues" evidence="1">
    <location>
        <begin position="918"/>
        <end position="939"/>
    </location>
</feature>
<feature type="region of interest" description="Disordered" evidence="1">
    <location>
        <begin position="790"/>
        <end position="844"/>
    </location>
</feature>
<feature type="region of interest" description="Disordered" evidence="1">
    <location>
        <begin position="597"/>
        <end position="616"/>
    </location>
</feature>
<dbReference type="AlphaFoldDB" id="A0A835T4K1"/>
<evidence type="ECO:0000313" key="3">
    <source>
        <dbReference type="Proteomes" id="UP000650467"/>
    </source>
</evidence>
<accession>A0A835T4K1</accession>
<feature type="region of interest" description="Disordered" evidence="1">
    <location>
        <begin position="865"/>
        <end position="944"/>
    </location>
</feature>
<feature type="compositionally biased region" description="Low complexity" evidence="1">
    <location>
        <begin position="377"/>
        <end position="386"/>
    </location>
</feature>